<reference evidence="2" key="2">
    <citation type="submission" date="2020-05" db="EMBL/GenBank/DDBJ databases">
        <authorList>
            <person name="Delgado-Blas J."/>
        </authorList>
    </citation>
    <scope>NUCLEOTIDE SEQUENCE</scope>
    <source>
        <strain evidence="2">BB1453</strain>
    </source>
</reference>
<reference evidence="6" key="3">
    <citation type="submission" date="2021-06" db="EMBL/GenBank/DDBJ databases">
        <title>Emergence of genetically related NDM-1-producing Providencia rettgeri strains in Argentina.</title>
        <authorList>
            <person name="Pasteran F."/>
            <person name="Meo A."/>
            <person name="Gomez S."/>
            <person name="Derdoy L."/>
            <person name="Albronoz E."/>
            <person name="Faccone D."/>
            <person name="Guerriero L."/>
            <person name="Archuby D."/>
            <person name="Tarzia A."/>
            <person name="Lopez M."/>
            <person name="Corso A."/>
        </authorList>
    </citation>
    <scope>NUCLEOTIDE SEQUENCE</scope>
    <source>
        <strain evidence="6">PreM15628</strain>
    </source>
</reference>
<evidence type="ECO:0000313" key="6">
    <source>
        <dbReference type="EMBL" id="QWQ22440.1"/>
    </source>
</evidence>
<dbReference type="Proteomes" id="UP001155882">
    <property type="component" value="Unassembled WGS sequence"/>
</dbReference>
<accession>A0A2A5Q840</accession>
<evidence type="ECO:0000256" key="1">
    <source>
        <dbReference type="SAM" id="SignalP"/>
    </source>
</evidence>
<sequence length="115" mass="12787">MKFKLIICTLLLAGTVSTAFSAPLTSVSKKQFGDDWPFTREEVMLECRHNGALVVINPATLMQYPLNDIATELMNKKEIKAQPIDVLLKPIDSTKTVVERILPIKEAAEKLCVSN</sequence>
<dbReference type="Proteomes" id="UP000216001">
    <property type="component" value="Unassembled WGS sequence"/>
</dbReference>
<proteinExistence type="predicted"/>
<dbReference type="Proteomes" id="UP001159001">
    <property type="component" value="Unassembled WGS sequence"/>
</dbReference>
<dbReference type="Proteomes" id="UP000682358">
    <property type="component" value="Chromosome"/>
</dbReference>
<evidence type="ECO:0000313" key="4">
    <source>
        <dbReference type="EMBL" id="MDI9091523.1"/>
    </source>
</evidence>
<dbReference type="EMBL" id="CP076405">
    <property type="protein sequence ID" value="QWQ22440.1"/>
    <property type="molecule type" value="Genomic_DNA"/>
</dbReference>
<reference evidence="5 7" key="1">
    <citation type="submission" date="2017-07" db="EMBL/GenBank/DDBJ databases">
        <title>blaIMP-27 on transferable plasmids in Proteus mirabilis and Providencia rettgeri.</title>
        <authorList>
            <person name="Potter R."/>
        </authorList>
    </citation>
    <scope>NUCLEOTIDE SEQUENCE [LARGE SCALE GENOMIC DNA]</scope>
    <source>
        <strain evidence="5 7">PR1</strain>
    </source>
</reference>
<feature type="chain" id="PRO_5011920017" evidence="1">
    <location>
        <begin position="22"/>
        <end position="115"/>
    </location>
</feature>
<evidence type="ECO:0000313" key="2">
    <source>
        <dbReference type="EMBL" id="CAB5679784.1"/>
    </source>
</evidence>
<evidence type="ECO:0000313" key="7">
    <source>
        <dbReference type="Proteomes" id="UP000216001"/>
    </source>
</evidence>
<dbReference type="InterPro" id="IPR019648">
    <property type="entry name" value="YebY"/>
</dbReference>
<reference evidence="3" key="4">
    <citation type="submission" date="2021-07" db="EMBL/GenBank/DDBJ databases">
        <authorList>
            <person name="Stanton E."/>
        </authorList>
    </citation>
    <scope>NUCLEOTIDE SEQUENCE</scope>
    <source>
        <strain evidence="3">2021EL-01139</strain>
    </source>
</reference>
<dbReference type="GeneID" id="92274795"/>
<evidence type="ECO:0000313" key="5">
    <source>
        <dbReference type="EMBL" id="OZS76467.1"/>
    </source>
</evidence>
<keyword evidence="1" id="KW-0732">Signal</keyword>
<dbReference type="EMBL" id="JAOWIN010000001">
    <property type="protein sequence ID" value="MDI9091523.1"/>
    <property type="molecule type" value="Genomic_DNA"/>
</dbReference>
<name>A0A2A5Q840_PRORE</name>
<dbReference type="EMBL" id="CAHPSF010000002">
    <property type="protein sequence ID" value="CAB5679784.1"/>
    <property type="molecule type" value="Genomic_DNA"/>
</dbReference>
<evidence type="ECO:0000313" key="3">
    <source>
        <dbReference type="EMBL" id="MBW3118139.1"/>
    </source>
</evidence>
<protein>
    <submittedName>
        <fullName evidence="5">DUF2511 domain-containing protein</fullName>
    </submittedName>
    <submittedName>
        <fullName evidence="2">Protein of uncharacterized function (DUF2511)</fullName>
    </submittedName>
    <submittedName>
        <fullName evidence="3">YebY family protein</fullName>
    </submittedName>
</protein>
<dbReference type="AlphaFoldDB" id="A0A2A5Q840"/>
<dbReference type="RefSeq" id="WP_004253900.1">
    <property type="nucleotide sequence ID" value="NZ_ABDWLN020000005.1"/>
</dbReference>
<dbReference type="EMBL" id="JAHWLI010000065">
    <property type="protein sequence ID" value="MBW3118139.1"/>
    <property type="molecule type" value="Genomic_DNA"/>
</dbReference>
<dbReference type="Proteomes" id="UP000834611">
    <property type="component" value="Unassembled WGS sequence"/>
</dbReference>
<feature type="signal peptide" evidence="1">
    <location>
        <begin position="1"/>
        <end position="21"/>
    </location>
</feature>
<dbReference type="STRING" id="587.RB151_024080"/>
<dbReference type="EMBL" id="NOWC01000001">
    <property type="protein sequence ID" value="OZS76467.1"/>
    <property type="molecule type" value="Genomic_DNA"/>
</dbReference>
<dbReference type="Pfam" id="PF10709">
    <property type="entry name" value="DUF2511"/>
    <property type="match status" value="1"/>
</dbReference>
<reference evidence="4" key="5">
    <citation type="submission" date="2022-10" db="EMBL/GenBank/DDBJ databases">
        <title>Bacterial isolates recovered from the One Health project in Brazil.</title>
        <authorList>
            <person name="Valiatti T.B."/>
            <person name="Santos F."/>
            <person name="Cayo R."/>
            <person name="Gales A.C."/>
        </authorList>
    </citation>
    <scope>NUCLEOTIDE SEQUENCE</scope>
    <source>
        <strain evidence="4">PVR188</strain>
    </source>
</reference>
<gene>
    <name evidence="5" type="ORF">CHI95_01160</name>
    <name evidence="2" type="ORF">GHA_01212</name>
    <name evidence="6" type="ORF">KOF27_09090</name>
    <name evidence="3" type="ORF">KYI77_16975</name>
    <name evidence="4" type="ORF">OGX73_02685</name>
</gene>
<organism evidence="5 7">
    <name type="scientific">Providencia rettgeri</name>
    <dbReference type="NCBI Taxonomy" id="587"/>
    <lineage>
        <taxon>Bacteria</taxon>
        <taxon>Pseudomonadati</taxon>
        <taxon>Pseudomonadota</taxon>
        <taxon>Gammaproteobacteria</taxon>
        <taxon>Enterobacterales</taxon>
        <taxon>Morganellaceae</taxon>
        <taxon>Providencia</taxon>
    </lineage>
</organism>